<feature type="compositionally biased region" description="Basic and acidic residues" evidence="2">
    <location>
        <begin position="95"/>
        <end position="105"/>
    </location>
</feature>
<gene>
    <name evidence="3" type="ORF">CC1G_12349</name>
</gene>
<feature type="compositionally biased region" description="Basic and acidic residues" evidence="2">
    <location>
        <begin position="512"/>
        <end position="536"/>
    </location>
</feature>
<feature type="region of interest" description="Disordered" evidence="2">
    <location>
        <begin position="512"/>
        <end position="594"/>
    </location>
</feature>
<keyword evidence="1" id="KW-0175">Coiled coil</keyword>
<dbReference type="KEGG" id="cci:CC1G_12349"/>
<name>A8NJP6_COPC7</name>
<dbReference type="Gene3D" id="3.40.50.300">
    <property type="entry name" value="P-loop containing nucleotide triphosphate hydrolases"/>
    <property type="match status" value="1"/>
</dbReference>
<reference evidence="3 4" key="1">
    <citation type="journal article" date="2010" name="Proc. Natl. Acad. Sci. U.S.A.">
        <title>Insights into evolution of multicellular fungi from the assembled chromosomes of the mushroom Coprinopsis cinerea (Coprinus cinereus).</title>
        <authorList>
            <person name="Stajich J.E."/>
            <person name="Wilke S.K."/>
            <person name="Ahren D."/>
            <person name="Au C.H."/>
            <person name="Birren B.W."/>
            <person name="Borodovsky M."/>
            <person name="Burns C."/>
            <person name="Canback B."/>
            <person name="Casselton L.A."/>
            <person name="Cheng C.K."/>
            <person name="Deng J."/>
            <person name="Dietrich F.S."/>
            <person name="Fargo D.C."/>
            <person name="Farman M.L."/>
            <person name="Gathman A.C."/>
            <person name="Goldberg J."/>
            <person name="Guigo R."/>
            <person name="Hoegger P.J."/>
            <person name="Hooker J.B."/>
            <person name="Huggins A."/>
            <person name="James T.Y."/>
            <person name="Kamada T."/>
            <person name="Kilaru S."/>
            <person name="Kodira C."/>
            <person name="Kues U."/>
            <person name="Kupfer D."/>
            <person name="Kwan H.S."/>
            <person name="Lomsadze A."/>
            <person name="Li W."/>
            <person name="Lilly W.W."/>
            <person name="Ma L.J."/>
            <person name="Mackey A.J."/>
            <person name="Manning G."/>
            <person name="Martin F."/>
            <person name="Muraguchi H."/>
            <person name="Natvig D.O."/>
            <person name="Palmerini H."/>
            <person name="Ramesh M.A."/>
            <person name="Rehmeyer C.J."/>
            <person name="Roe B.A."/>
            <person name="Shenoy N."/>
            <person name="Stanke M."/>
            <person name="Ter-Hovhannisyan V."/>
            <person name="Tunlid A."/>
            <person name="Velagapudi R."/>
            <person name="Vision T.J."/>
            <person name="Zeng Q."/>
            <person name="Zolan M.E."/>
            <person name="Pukkila P.J."/>
        </authorList>
    </citation>
    <scope>NUCLEOTIDE SEQUENCE [LARGE SCALE GENOMIC DNA]</scope>
    <source>
        <strain evidence="4">Okayama-7 / 130 / ATCC MYA-4618 / FGSC 9003</strain>
    </source>
</reference>
<accession>A8NJP6</accession>
<proteinExistence type="predicted"/>
<comment type="caution">
    <text evidence="3">The sequence shown here is derived from an EMBL/GenBank/DDBJ whole genome shotgun (WGS) entry which is preliminary data.</text>
</comment>
<dbReference type="eggNOG" id="ENOG502S03K">
    <property type="taxonomic scope" value="Eukaryota"/>
</dbReference>
<keyword evidence="4" id="KW-1185">Reference proteome</keyword>
<dbReference type="SUPFAM" id="SSF52540">
    <property type="entry name" value="P-loop containing nucleoside triphosphate hydrolases"/>
    <property type="match status" value="1"/>
</dbReference>
<evidence type="ECO:0000313" key="3">
    <source>
        <dbReference type="EMBL" id="EAU87550.2"/>
    </source>
</evidence>
<evidence type="ECO:0000313" key="4">
    <source>
        <dbReference type="Proteomes" id="UP000001861"/>
    </source>
</evidence>
<dbReference type="GeneID" id="6010782"/>
<evidence type="ECO:0000256" key="1">
    <source>
        <dbReference type="SAM" id="Coils"/>
    </source>
</evidence>
<organism evidence="3 4">
    <name type="scientific">Coprinopsis cinerea (strain Okayama-7 / 130 / ATCC MYA-4618 / FGSC 9003)</name>
    <name type="common">Inky cap fungus</name>
    <name type="synonym">Hormographiella aspergillata</name>
    <dbReference type="NCBI Taxonomy" id="240176"/>
    <lineage>
        <taxon>Eukaryota</taxon>
        <taxon>Fungi</taxon>
        <taxon>Dikarya</taxon>
        <taxon>Basidiomycota</taxon>
        <taxon>Agaricomycotina</taxon>
        <taxon>Agaricomycetes</taxon>
        <taxon>Agaricomycetidae</taxon>
        <taxon>Agaricales</taxon>
        <taxon>Agaricineae</taxon>
        <taxon>Psathyrellaceae</taxon>
        <taxon>Coprinopsis</taxon>
    </lineage>
</organism>
<dbReference type="OrthoDB" id="8954335at2759"/>
<dbReference type="EMBL" id="AACS02000010">
    <property type="protein sequence ID" value="EAU87550.2"/>
    <property type="molecule type" value="Genomic_DNA"/>
</dbReference>
<feature type="region of interest" description="Disordered" evidence="2">
    <location>
        <begin position="1"/>
        <end position="131"/>
    </location>
</feature>
<dbReference type="VEuPathDB" id="FungiDB:CC1G_12349"/>
<dbReference type="Proteomes" id="UP000001861">
    <property type="component" value="Unassembled WGS sequence"/>
</dbReference>
<evidence type="ECO:0008006" key="5">
    <source>
        <dbReference type="Google" id="ProtNLM"/>
    </source>
</evidence>
<dbReference type="RefSeq" id="XP_001834270.2">
    <property type="nucleotide sequence ID" value="XM_001834218.2"/>
</dbReference>
<sequence length="656" mass="70697">MSASTSTHPPPSQIPLPTSAAPSIFGRTATRTRRTNPFATGSSAGGGTGFTIKRRFDDTRLEFKPAKSVPSSSAAGQGSKSKGVVDGSTRTPRAPPKDLTLKIDGGRPPVPSLHIQVPSSSRGVVADDEEVGSRLPVSSGLKSCTNDVAVSEPFTLDGRKMRLIDTPGFDDSNRSDAEVLGTISDFLAKLFIKGHKLQGVLYFHRISDVRMGALSKRNFTMFQKLCGSHTYPNVVLTTSRWSEVNEHVGAARSAELASKGVFFRPILDAGAALMRYTRSLESAQTILRQLLAKPPIPYLTIQREMVVQGKSMAETNAGLALQQEKLASIQRFQENLKGLTKEIEIVKKENDVEMQRELEADVEELKVKMRSLEEEREKLVSRQSSFAHISVPAREVGLDDAEDDAWVMFPEAKEVPEEGGGEEGLSGFGYGPAISSRMMSTTNANPALQVSTLAGTAAAAADLTTQQVRAAGTGAVPTFPNCLADEFETQPSPQIIGGLPFRHWEEVKEVTAEVEVQGREDEGGSSRSDSLDEGFRGDSGIVSQDGSRAMSHRVPSEDSESIPSGFLPGGFDMTDVEEESSMQDNDSSARSVGATGDVRTTMEGRRHVPWAPEPATSGVGGSNDPSHHSNNNLTWGEWLFGFPPSVYMTVSYLLGY</sequence>
<dbReference type="InterPro" id="IPR027417">
    <property type="entry name" value="P-loop_NTPase"/>
</dbReference>
<feature type="compositionally biased region" description="Basic and acidic residues" evidence="2">
    <location>
        <begin position="54"/>
        <end position="65"/>
    </location>
</feature>
<dbReference type="AlphaFoldDB" id="A8NJP6"/>
<dbReference type="InParanoid" id="A8NJP6"/>
<protein>
    <recommendedName>
        <fullName evidence="5">G domain-containing protein</fullName>
    </recommendedName>
</protein>
<evidence type="ECO:0000256" key="2">
    <source>
        <dbReference type="SAM" id="MobiDB-lite"/>
    </source>
</evidence>
<feature type="compositionally biased region" description="Low complexity" evidence="2">
    <location>
        <begin position="66"/>
        <end position="82"/>
    </location>
</feature>
<feature type="coiled-coil region" evidence="1">
    <location>
        <begin position="329"/>
        <end position="382"/>
    </location>
</feature>
<dbReference type="HOGENOM" id="CLU_417966_0_0_1"/>